<feature type="region of interest" description="Disordered" evidence="1">
    <location>
        <begin position="96"/>
        <end position="150"/>
    </location>
</feature>
<name>A0A951UN00_9CYAN</name>
<evidence type="ECO:0000256" key="1">
    <source>
        <dbReference type="SAM" id="MobiDB-lite"/>
    </source>
</evidence>
<accession>A0A951UN00</accession>
<proteinExistence type="predicted"/>
<gene>
    <name evidence="2" type="ORF">KME15_11690</name>
</gene>
<dbReference type="Pfam" id="PF08872">
    <property type="entry name" value="KGK"/>
    <property type="match status" value="1"/>
</dbReference>
<reference evidence="2" key="1">
    <citation type="submission" date="2021-05" db="EMBL/GenBank/DDBJ databases">
        <authorList>
            <person name="Pietrasiak N."/>
            <person name="Ward R."/>
            <person name="Stajich J.E."/>
            <person name="Kurbessoian T."/>
        </authorList>
    </citation>
    <scope>NUCLEOTIDE SEQUENCE</scope>
    <source>
        <strain evidence="2">UHER 2000/2452</strain>
    </source>
</reference>
<organism evidence="2 3">
    <name type="scientific">Drouetiella hepatica Uher 2000/2452</name>
    <dbReference type="NCBI Taxonomy" id="904376"/>
    <lineage>
        <taxon>Bacteria</taxon>
        <taxon>Bacillati</taxon>
        <taxon>Cyanobacteriota</taxon>
        <taxon>Cyanophyceae</taxon>
        <taxon>Oculatellales</taxon>
        <taxon>Oculatellaceae</taxon>
        <taxon>Drouetiella</taxon>
    </lineage>
</organism>
<protein>
    <submittedName>
        <fullName evidence="2">KGK domain-containing protein</fullName>
    </submittedName>
</protein>
<comment type="caution">
    <text evidence="2">The sequence shown here is derived from an EMBL/GenBank/DDBJ whole genome shotgun (WGS) entry which is preliminary data.</text>
</comment>
<feature type="compositionally biased region" description="Basic and acidic residues" evidence="1">
    <location>
        <begin position="96"/>
        <end position="123"/>
    </location>
</feature>
<evidence type="ECO:0000313" key="2">
    <source>
        <dbReference type="EMBL" id="MBW4659329.1"/>
    </source>
</evidence>
<dbReference type="InterPro" id="IPR014971">
    <property type="entry name" value="KGK"/>
</dbReference>
<evidence type="ECO:0000313" key="3">
    <source>
        <dbReference type="Proteomes" id="UP000757435"/>
    </source>
</evidence>
<dbReference type="EMBL" id="JAHHHD010000011">
    <property type="protein sequence ID" value="MBW4659329.1"/>
    <property type="molecule type" value="Genomic_DNA"/>
</dbReference>
<feature type="compositionally biased region" description="Basic and acidic residues" evidence="1">
    <location>
        <begin position="130"/>
        <end position="141"/>
    </location>
</feature>
<sequence>MPKDFDLLNDDEVLFVRSGRVLMPNATFKVSEFLDALAQVVLEQEVEWSEEQEGWFNDRGQPCEVLRFSTQGWQRGRVRLRLEFCPIEERPKLLQESLPRREAAQREDPYRRQSREDVYRREGYSNAPRDPYDPRGSREEIYPEILPDDY</sequence>
<dbReference type="Proteomes" id="UP000757435">
    <property type="component" value="Unassembled WGS sequence"/>
</dbReference>
<dbReference type="AlphaFoldDB" id="A0A951UN00"/>
<reference evidence="2" key="2">
    <citation type="journal article" date="2022" name="Microbiol. Resour. Announc.">
        <title>Metagenome Sequencing to Explore Phylogenomics of Terrestrial Cyanobacteria.</title>
        <authorList>
            <person name="Ward R.D."/>
            <person name="Stajich J.E."/>
            <person name="Johansen J.R."/>
            <person name="Huntemann M."/>
            <person name="Clum A."/>
            <person name="Foster B."/>
            <person name="Foster B."/>
            <person name="Roux S."/>
            <person name="Palaniappan K."/>
            <person name="Varghese N."/>
            <person name="Mukherjee S."/>
            <person name="Reddy T.B.K."/>
            <person name="Daum C."/>
            <person name="Copeland A."/>
            <person name="Chen I.A."/>
            <person name="Ivanova N.N."/>
            <person name="Kyrpides N.C."/>
            <person name="Shapiro N."/>
            <person name="Eloe-Fadrosh E.A."/>
            <person name="Pietrasiak N."/>
        </authorList>
    </citation>
    <scope>NUCLEOTIDE SEQUENCE</scope>
    <source>
        <strain evidence="2">UHER 2000/2452</strain>
    </source>
</reference>